<dbReference type="Proteomes" id="UP001501153">
    <property type="component" value="Unassembled WGS sequence"/>
</dbReference>
<proteinExistence type="predicted"/>
<accession>A0ABP8I752</accession>
<keyword evidence="1" id="KW-0732">Signal</keyword>
<feature type="chain" id="PRO_5046498346" description="Lipocalin-like domain-containing protein" evidence="1">
    <location>
        <begin position="20"/>
        <end position="116"/>
    </location>
</feature>
<dbReference type="EMBL" id="BAABGZ010000013">
    <property type="protein sequence ID" value="GAA4352790.1"/>
    <property type="molecule type" value="Genomic_DNA"/>
</dbReference>
<evidence type="ECO:0008006" key="4">
    <source>
        <dbReference type="Google" id="ProtNLM"/>
    </source>
</evidence>
<keyword evidence="3" id="KW-1185">Reference proteome</keyword>
<dbReference type="RefSeq" id="WP_345234927.1">
    <property type="nucleotide sequence ID" value="NZ_BAABGZ010000013.1"/>
</dbReference>
<sequence>MKQIVMAVLVWASISASWAQTPKAKPKTSKPVTPAAALLQGVWAVSEEENAVFWVKGNRLTYVEFLDQPLRYALTPSTLTIYQSDGPDKYRIKKLTRDSLVMVHSLGAVMRLYKRR</sequence>
<organism evidence="2 3">
    <name type="scientific">Hymenobacter saemangeumensis</name>
    <dbReference type="NCBI Taxonomy" id="1084522"/>
    <lineage>
        <taxon>Bacteria</taxon>
        <taxon>Pseudomonadati</taxon>
        <taxon>Bacteroidota</taxon>
        <taxon>Cytophagia</taxon>
        <taxon>Cytophagales</taxon>
        <taxon>Hymenobacteraceae</taxon>
        <taxon>Hymenobacter</taxon>
    </lineage>
</organism>
<reference evidence="3" key="1">
    <citation type="journal article" date="2019" name="Int. J. Syst. Evol. Microbiol.">
        <title>The Global Catalogue of Microorganisms (GCM) 10K type strain sequencing project: providing services to taxonomists for standard genome sequencing and annotation.</title>
        <authorList>
            <consortium name="The Broad Institute Genomics Platform"/>
            <consortium name="The Broad Institute Genome Sequencing Center for Infectious Disease"/>
            <person name="Wu L."/>
            <person name="Ma J."/>
        </authorList>
    </citation>
    <scope>NUCLEOTIDE SEQUENCE [LARGE SCALE GENOMIC DNA]</scope>
    <source>
        <strain evidence="3">JCM 17923</strain>
    </source>
</reference>
<evidence type="ECO:0000256" key="1">
    <source>
        <dbReference type="SAM" id="SignalP"/>
    </source>
</evidence>
<feature type="signal peptide" evidence="1">
    <location>
        <begin position="1"/>
        <end position="19"/>
    </location>
</feature>
<protein>
    <recommendedName>
        <fullName evidence="4">Lipocalin-like domain-containing protein</fullName>
    </recommendedName>
</protein>
<evidence type="ECO:0000313" key="3">
    <source>
        <dbReference type="Proteomes" id="UP001501153"/>
    </source>
</evidence>
<name>A0ABP8I752_9BACT</name>
<evidence type="ECO:0000313" key="2">
    <source>
        <dbReference type="EMBL" id="GAA4352790.1"/>
    </source>
</evidence>
<gene>
    <name evidence="2" type="ORF">GCM10023185_12790</name>
</gene>
<comment type="caution">
    <text evidence="2">The sequence shown here is derived from an EMBL/GenBank/DDBJ whole genome shotgun (WGS) entry which is preliminary data.</text>
</comment>